<dbReference type="AlphaFoldDB" id="A0A6I9SGI7"/>
<dbReference type="Proteomes" id="UP000504607">
    <property type="component" value="Unplaced"/>
</dbReference>
<dbReference type="OrthoDB" id="606645at2759"/>
<evidence type="ECO:0000256" key="1">
    <source>
        <dbReference type="SAM" id="MobiDB-lite"/>
    </source>
</evidence>
<keyword evidence="2" id="KW-1185">Reference proteome</keyword>
<organism evidence="2 3">
    <name type="scientific">Elaeis guineensis var. tenera</name>
    <name type="common">Oil palm</name>
    <dbReference type="NCBI Taxonomy" id="51953"/>
    <lineage>
        <taxon>Eukaryota</taxon>
        <taxon>Viridiplantae</taxon>
        <taxon>Streptophyta</taxon>
        <taxon>Embryophyta</taxon>
        <taxon>Tracheophyta</taxon>
        <taxon>Spermatophyta</taxon>
        <taxon>Magnoliopsida</taxon>
        <taxon>Liliopsida</taxon>
        <taxon>Arecaceae</taxon>
        <taxon>Arecoideae</taxon>
        <taxon>Cocoseae</taxon>
        <taxon>Elaeidinae</taxon>
        <taxon>Elaeis</taxon>
    </lineage>
</organism>
<dbReference type="InParanoid" id="A0A6I9SGI7"/>
<dbReference type="InterPro" id="IPR039291">
    <property type="entry name" value="At5g17165-like"/>
</dbReference>
<sequence>MAAIWKGRVLAGGLGKHVVNHISRPAPLSSTPCRSFARIPSYDKNLEDEAVNPSTVPDDMIQTTSDKYWCPDPVTGVFVPVEPKSNGGGNNNTHFTSPSPKSGSWVPDQSAWFRPLEEDDKPPYA</sequence>
<dbReference type="Pfam" id="PF22272">
    <property type="entry name" value="LEA_3b"/>
    <property type="match status" value="1"/>
</dbReference>
<evidence type="ECO:0000313" key="2">
    <source>
        <dbReference type="Proteomes" id="UP000504607"/>
    </source>
</evidence>
<evidence type="ECO:0000313" key="3">
    <source>
        <dbReference type="RefSeq" id="XP_010942717.1"/>
    </source>
</evidence>
<dbReference type="PANTHER" id="PTHR35122:SF2">
    <property type="entry name" value="OS04G0598000 PROTEIN"/>
    <property type="match status" value="1"/>
</dbReference>
<proteinExistence type="predicted"/>
<dbReference type="PANTHER" id="PTHR35122">
    <property type="entry name" value="OSJNBA0093F12.14 PROTEIN"/>
    <property type="match status" value="1"/>
</dbReference>
<feature type="compositionally biased region" description="Polar residues" evidence="1">
    <location>
        <begin position="91"/>
        <end position="102"/>
    </location>
</feature>
<dbReference type="RefSeq" id="XP_010942717.1">
    <property type="nucleotide sequence ID" value="XM_010944415.3"/>
</dbReference>
<name>A0A6I9SGI7_ELAGV</name>
<accession>A0A6I9SGI7</accession>
<reference evidence="3" key="1">
    <citation type="submission" date="2025-08" db="UniProtKB">
        <authorList>
            <consortium name="RefSeq"/>
        </authorList>
    </citation>
    <scope>IDENTIFICATION</scope>
</reference>
<protein>
    <submittedName>
        <fullName evidence="3">Late embryogenesis abundant protein At5g17165 isoform X1</fullName>
    </submittedName>
</protein>
<gene>
    <name evidence="3" type="primary">LOC105060629</name>
</gene>
<feature type="region of interest" description="Disordered" evidence="1">
    <location>
        <begin position="80"/>
        <end position="125"/>
    </location>
</feature>